<comment type="caution">
    <text evidence="1">The sequence shown here is derived from an EMBL/GenBank/DDBJ whole genome shotgun (WGS) entry which is preliminary data.</text>
</comment>
<protein>
    <submittedName>
        <fullName evidence="1">Uncharacterized protein</fullName>
    </submittedName>
</protein>
<proteinExistence type="predicted"/>
<name>A0A5C5Y3D9_9PLAN</name>
<evidence type="ECO:0000313" key="2">
    <source>
        <dbReference type="Proteomes" id="UP000317238"/>
    </source>
</evidence>
<gene>
    <name evidence="1" type="ORF">Pan14r_20320</name>
</gene>
<organism evidence="1 2">
    <name type="scientific">Crateriforma conspicua</name>
    <dbReference type="NCBI Taxonomy" id="2527996"/>
    <lineage>
        <taxon>Bacteria</taxon>
        <taxon>Pseudomonadati</taxon>
        <taxon>Planctomycetota</taxon>
        <taxon>Planctomycetia</taxon>
        <taxon>Planctomycetales</taxon>
        <taxon>Planctomycetaceae</taxon>
        <taxon>Crateriforma</taxon>
    </lineage>
</organism>
<sequence>MGQAKAEEVNGGAASRYGTPAGRVGEIVITRANEKIAAILRRQQDLDCQVCVARGESAT</sequence>
<accession>A0A5C5Y3D9</accession>
<dbReference type="Proteomes" id="UP000317238">
    <property type="component" value="Unassembled WGS sequence"/>
</dbReference>
<dbReference type="EMBL" id="SJPL01000001">
    <property type="protein sequence ID" value="TWT69740.1"/>
    <property type="molecule type" value="Genomic_DNA"/>
</dbReference>
<evidence type="ECO:0000313" key="1">
    <source>
        <dbReference type="EMBL" id="TWT69740.1"/>
    </source>
</evidence>
<reference evidence="1 2" key="1">
    <citation type="submission" date="2019-02" db="EMBL/GenBank/DDBJ databases">
        <title>Deep-cultivation of Planctomycetes and their phenomic and genomic characterization uncovers novel biology.</title>
        <authorList>
            <person name="Wiegand S."/>
            <person name="Jogler M."/>
            <person name="Boedeker C."/>
            <person name="Pinto D."/>
            <person name="Vollmers J."/>
            <person name="Rivas-Marin E."/>
            <person name="Kohn T."/>
            <person name="Peeters S.H."/>
            <person name="Heuer A."/>
            <person name="Rast P."/>
            <person name="Oberbeckmann S."/>
            <person name="Bunk B."/>
            <person name="Jeske O."/>
            <person name="Meyerdierks A."/>
            <person name="Storesund J.E."/>
            <person name="Kallscheuer N."/>
            <person name="Luecker S."/>
            <person name="Lage O.M."/>
            <person name="Pohl T."/>
            <person name="Merkel B.J."/>
            <person name="Hornburger P."/>
            <person name="Mueller R.-W."/>
            <person name="Bruemmer F."/>
            <person name="Labrenz M."/>
            <person name="Spormann A.M."/>
            <person name="Op Den Camp H."/>
            <person name="Overmann J."/>
            <person name="Amann R."/>
            <person name="Jetten M.S.M."/>
            <person name="Mascher T."/>
            <person name="Medema M.H."/>
            <person name="Devos D.P."/>
            <person name="Kaster A.-K."/>
            <person name="Ovreas L."/>
            <person name="Rohde M."/>
            <person name="Galperin M.Y."/>
            <person name="Jogler C."/>
        </authorList>
    </citation>
    <scope>NUCLEOTIDE SEQUENCE [LARGE SCALE GENOMIC DNA]</scope>
    <source>
        <strain evidence="1 2">Pan14r</strain>
    </source>
</reference>
<keyword evidence="2" id="KW-1185">Reference proteome</keyword>
<dbReference type="AlphaFoldDB" id="A0A5C5Y3D9"/>